<dbReference type="PANTHER" id="PTHR21198:SF7">
    <property type="entry name" value="ASPARTATE-GLUTAMATE RACEMASE FAMILY"/>
    <property type="match status" value="1"/>
</dbReference>
<evidence type="ECO:0000256" key="2">
    <source>
        <dbReference type="ARBA" id="ARBA00023235"/>
    </source>
</evidence>
<dbReference type="PANTHER" id="PTHR21198">
    <property type="entry name" value="GLUTAMATE RACEMASE"/>
    <property type="match status" value="1"/>
</dbReference>
<keyword evidence="2" id="KW-0413">Isomerase</keyword>
<dbReference type="InterPro" id="IPR015942">
    <property type="entry name" value="Asp/Glu/hydantoin_racemase"/>
</dbReference>
<evidence type="ECO:0000256" key="1">
    <source>
        <dbReference type="ARBA" id="ARBA00007847"/>
    </source>
</evidence>
<dbReference type="PROSITE" id="PS00923">
    <property type="entry name" value="ASP_GLU_RACEMASE_1"/>
    <property type="match status" value="1"/>
</dbReference>
<comment type="caution">
    <text evidence="3">The sequence shown here is derived from an EMBL/GenBank/DDBJ whole genome shotgun (WGS) entry which is preliminary data.</text>
</comment>
<evidence type="ECO:0000313" key="3">
    <source>
        <dbReference type="EMBL" id="KOO46516.1"/>
    </source>
</evidence>
<organism evidence="3 4">
    <name type="scientific">Priestia koreensis</name>
    <dbReference type="NCBI Taxonomy" id="284581"/>
    <lineage>
        <taxon>Bacteria</taxon>
        <taxon>Bacillati</taxon>
        <taxon>Bacillota</taxon>
        <taxon>Bacilli</taxon>
        <taxon>Bacillales</taxon>
        <taxon>Bacillaceae</taxon>
        <taxon>Priestia</taxon>
    </lineage>
</organism>
<dbReference type="Gene3D" id="3.40.50.1860">
    <property type="match status" value="2"/>
</dbReference>
<proteinExistence type="inferred from homology"/>
<dbReference type="EMBL" id="LILC01000013">
    <property type="protein sequence ID" value="KOO46516.1"/>
    <property type="molecule type" value="Genomic_DNA"/>
</dbReference>
<reference evidence="4" key="1">
    <citation type="submission" date="2015-08" db="EMBL/GenBank/DDBJ databases">
        <title>Fjat-14210 dsm16467.</title>
        <authorList>
            <person name="Liu B."/>
            <person name="Wang J."/>
            <person name="Zhu Y."/>
            <person name="Liu G."/>
            <person name="Chen Q."/>
            <person name="Chen Z."/>
            <person name="Lan J."/>
            <person name="Che J."/>
            <person name="Ge C."/>
            <person name="Shi H."/>
            <person name="Pan Z."/>
            <person name="Liu X."/>
        </authorList>
    </citation>
    <scope>NUCLEOTIDE SEQUENCE [LARGE SCALE GENOMIC DNA]</scope>
    <source>
        <strain evidence="4">DSM 16467</strain>
    </source>
</reference>
<dbReference type="SUPFAM" id="SSF53681">
    <property type="entry name" value="Aspartate/glutamate racemase"/>
    <property type="match status" value="2"/>
</dbReference>
<dbReference type="InterPro" id="IPR004380">
    <property type="entry name" value="Asp_race"/>
</dbReference>
<dbReference type="OrthoDB" id="9803739at2"/>
<protein>
    <submittedName>
        <fullName evidence="3">Aspartate racemase</fullName>
    </submittedName>
</protein>
<dbReference type="STRING" id="284581.AMD01_11885"/>
<evidence type="ECO:0000313" key="4">
    <source>
        <dbReference type="Proteomes" id="UP000037558"/>
    </source>
</evidence>
<gene>
    <name evidence="3" type="ORF">AMD01_11885</name>
</gene>
<dbReference type="InterPro" id="IPR001920">
    <property type="entry name" value="Asp/Glu_race"/>
</dbReference>
<keyword evidence="4" id="KW-1185">Reference proteome</keyword>
<sequence length="234" mass="25912">MKTIGLIGGMSWESSLAYYQTINEEVKKRLGGLHSAKCILHSVDFAEVERFQREGEWEKAGVILGEVAQSLEKGRADFILLCTNTMHKVIHHIEDAVNIPVLHIADATANEIRGEGLSKVGLLGTTYTMEQDFYRKRLNAHGIDVIVPPSPQRKAINRIIYEELCLGVIQPSSKQQYELVIQELVDQGAEGIVLGCTEIGLLIKQEDIAIPLFDTALIHAVEAVKEALNANERA</sequence>
<dbReference type="Proteomes" id="UP000037558">
    <property type="component" value="Unassembled WGS sequence"/>
</dbReference>
<name>A0A0M0L622_9BACI</name>
<dbReference type="NCBIfam" id="TIGR00035">
    <property type="entry name" value="asp_race"/>
    <property type="match status" value="1"/>
</dbReference>
<comment type="similarity">
    <text evidence="1">Belongs to the aspartate/glutamate racemases family.</text>
</comment>
<dbReference type="AlphaFoldDB" id="A0A0M0L622"/>
<dbReference type="InterPro" id="IPR018187">
    <property type="entry name" value="Asp/Glu_racemase_AS_1"/>
</dbReference>
<dbReference type="Pfam" id="PF01177">
    <property type="entry name" value="Asp_Glu_race"/>
    <property type="match status" value="1"/>
</dbReference>
<accession>A0A0M0L622</accession>
<dbReference type="GO" id="GO:0047661">
    <property type="term" value="F:amino-acid racemase activity"/>
    <property type="evidence" value="ECO:0007669"/>
    <property type="project" value="InterPro"/>
</dbReference>
<dbReference type="RefSeq" id="WP_053401611.1">
    <property type="nucleotide sequence ID" value="NZ_LILC01000013.1"/>
</dbReference>
<dbReference type="PATRIC" id="fig|284581.3.peg.2494"/>